<dbReference type="RefSeq" id="WP_263051750.1">
    <property type="nucleotide sequence ID" value="NZ_CP106735.1"/>
</dbReference>
<keyword evidence="3" id="KW-1185">Reference proteome</keyword>
<name>A0ABY6D1H5_9BACT</name>
<evidence type="ECO:0000313" key="3">
    <source>
        <dbReference type="Proteomes" id="UP001062165"/>
    </source>
</evidence>
<gene>
    <name evidence="2" type="ORF">N7E81_02725</name>
</gene>
<protein>
    <submittedName>
        <fullName evidence="2">SGNH/GDSL hydrolase family protein</fullName>
    </submittedName>
</protein>
<dbReference type="Proteomes" id="UP001062165">
    <property type="component" value="Chromosome"/>
</dbReference>
<dbReference type="Pfam" id="PF13472">
    <property type="entry name" value="Lipase_GDSL_2"/>
    <property type="match status" value="1"/>
</dbReference>
<accession>A0ABY6D1H5</accession>
<keyword evidence="2" id="KW-0378">Hydrolase</keyword>
<dbReference type="GO" id="GO:0016787">
    <property type="term" value="F:hydrolase activity"/>
    <property type="evidence" value="ECO:0007669"/>
    <property type="project" value="UniProtKB-KW"/>
</dbReference>
<reference evidence="2" key="1">
    <citation type="submission" date="2022-10" db="EMBL/GenBank/DDBJ databases">
        <title>Comparative genomics and taxonomic characterization of three novel marine species of genus Reichenbachiella exhibiting antioxidant and polysaccharide degradation activities.</title>
        <authorList>
            <person name="Muhammad N."/>
            <person name="Lee Y.-J."/>
            <person name="Ko J."/>
            <person name="Kim S.-G."/>
        </authorList>
    </citation>
    <scope>NUCLEOTIDE SEQUENCE</scope>
    <source>
        <strain evidence="2">Wsw4-B4</strain>
    </source>
</reference>
<dbReference type="Gene3D" id="3.40.50.1110">
    <property type="entry name" value="SGNH hydrolase"/>
    <property type="match status" value="1"/>
</dbReference>
<feature type="domain" description="SGNH hydrolase-type esterase" evidence="1">
    <location>
        <begin position="7"/>
        <end position="185"/>
    </location>
</feature>
<sequence>MTYKYLALGDSYTIGEAVTADQRWPHVLQGRLVGDGIKIEKPEIIAATGWTTDELQAAIEMAKPAKHYDLVSLLIGVNNQYRGYPIRQYKVEFEALLVQAIGFAQGKPAQTFVVSIPDYGVTPFAAAKNTVKIAREIEEYNRIAQVFCSKYQVAFVDITADSRRASSDPALIAEDGLHPSEKMYKKWVEAIYPVVKPILK</sequence>
<dbReference type="SUPFAM" id="SSF52266">
    <property type="entry name" value="SGNH hydrolase"/>
    <property type="match status" value="1"/>
</dbReference>
<dbReference type="InterPro" id="IPR036514">
    <property type="entry name" value="SGNH_hydro_sf"/>
</dbReference>
<organism evidence="2 3">
    <name type="scientific">Reichenbachiella carrageenanivorans</name>
    <dbReference type="NCBI Taxonomy" id="2979869"/>
    <lineage>
        <taxon>Bacteria</taxon>
        <taxon>Pseudomonadati</taxon>
        <taxon>Bacteroidota</taxon>
        <taxon>Cytophagia</taxon>
        <taxon>Cytophagales</taxon>
        <taxon>Reichenbachiellaceae</taxon>
        <taxon>Reichenbachiella</taxon>
    </lineage>
</organism>
<dbReference type="CDD" id="cd01832">
    <property type="entry name" value="SGNH_hydrolase_like_1"/>
    <property type="match status" value="1"/>
</dbReference>
<proteinExistence type="predicted"/>
<evidence type="ECO:0000313" key="2">
    <source>
        <dbReference type="EMBL" id="UXX80020.1"/>
    </source>
</evidence>
<dbReference type="InterPro" id="IPR013830">
    <property type="entry name" value="SGNH_hydro"/>
</dbReference>
<evidence type="ECO:0000259" key="1">
    <source>
        <dbReference type="Pfam" id="PF13472"/>
    </source>
</evidence>
<dbReference type="EMBL" id="CP106735">
    <property type="protein sequence ID" value="UXX80020.1"/>
    <property type="molecule type" value="Genomic_DNA"/>
</dbReference>